<accession>A0A2W7HTU0</accession>
<organism evidence="1 2">
    <name type="scientific">Humitalea rosea</name>
    <dbReference type="NCBI Taxonomy" id="990373"/>
    <lineage>
        <taxon>Bacteria</taxon>
        <taxon>Pseudomonadati</taxon>
        <taxon>Pseudomonadota</taxon>
        <taxon>Alphaproteobacteria</taxon>
        <taxon>Acetobacterales</taxon>
        <taxon>Roseomonadaceae</taxon>
        <taxon>Humitalea</taxon>
    </lineage>
</organism>
<reference evidence="1 2" key="1">
    <citation type="submission" date="2018-06" db="EMBL/GenBank/DDBJ databases">
        <title>Genomic Encyclopedia of Archaeal and Bacterial Type Strains, Phase II (KMG-II): from individual species to whole genera.</title>
        <authorList>
            <person name="Goeker M."/>
        </authorList>
    </citation>
    <scope>NUCLEOTIDE SEQUENCE [LARGE SCALE GENOMIC DNA]</scope>
    <source>
        <strain evidence="1 2">DSM 24525</strain>
    </source>
</reference>
<dbReference type="Proteomes" id="UP000249688">
    <property type="component" value="Unassembled WGS sequence"/>
</dbReference>
<gene>
    <name evidence="1" type="ORF">C8P66_1489</name>
</gene>
<sequence length="102" mass="10953">MTAADRSGWSCTCHRFTDSATFRVALGALMPLDPSQVAFDEIGPLYRLAEEDASLPVPGEPTEPPRVPLPGWHVNLALSGRDLPAAWAATRVSPANPSRAWS</sequence>
<keyword evidence="2" id="KW-1185">Reference proteome</keyword>
<dbReference type="OrthoDB" id="5588669at2"/>
<evidence type="ECO:0000313" key="1">
    <source>
        <dbReference type="EMBL" id="PZW36999.1"/>
    </source>
</evidence>
<name>A0A2W7HTU0_9PROT</name>
<protein>
    <submittedName>
        <fullName evidence="1">Uncharacterized protein</fullName>
    </submittedName>
</protein>
<comment type="caution">
    <text evidence="1">The sequence shown here is derived from an EMBL/GenBank/DDBJ whole genome shotgun (WGS) entry which is preliminary data.</text>
</comment>
<dbReference type="EMBL" id="QKYU01000048">
    <property type="protein sequence ID" value="PZW36999.1"/>
    <property type="molecule type" value="Genomic_DNA"/>
</dbReference>
<dbReference type="RefSeq" id="WP_146423041.1">
    <property type="nucleotide sequence ID" value="NZ_QKYU01000048.1"/>
</dbReference>
<evidence type="ECO:0000313" key="2">
    <source>
        <dbReference type="Proteomes" id="UP000249688"/>
    </source>
</evidence>
<dbReference type="AlphaFoldDB" id="A0A2W7HTU0"/>
<proteinExistence type="predicted"/>